<proteinExistence type="predicted"/>
<dbReference type="Proteomes" id="UP000753961">
    <property type="component" value="Unassembled WGS sequence"/>
</dbReference>
<dbReference type="RefSeq" id="WP_222581547.1">
    <property type="nucleotide sequence ID" value="NZ_JAHVHU010000021.1"/>
</dbReference>
<dbReference type="AlphaFoldDB" id="A0A953HQP1"/>
<evidence type="ECO:0000313" key="2">
    <source>
        <dbReference type="Proteomes" id="UP000753961"/>
    </source>
</evidence>
<name>A0A953HQP1_9BACT</name>
<evidence type="ECO:0000313" key="1">
    <source>
        <dbReference type="EMBL" id="MBY5960007.1"/>
    </source>
</evidence>
<dbReference type="EMBL" id="JAHVHU010000021">
    <property type="protein sequence ID" value="MBY5960007.1"/>
    <property type="molecule type" value="Genomic_DNA"/>
</dbReference>
<comment type="caution">
    <text evidence="1">The sequence shown here is derived from an EMBL/GenBank/DDBJ whole genome shotgun (WGS) entry which is preliminary data.</text>
</comment>
<gene>
    <name evidence="1" type="ORF">KUV50_17785</name>
</gene>
<dbReference type="Gene3D" id="2.120.10.30">
    <property type="entry name" value="TolB, C-terminal domain"/>
    <property type="match status" value="1"/>
</dbReference>
<protein>
    <submittedName>
        <fullName evidence="1">6-bladed beta-propeller</fullName>
    </submittedName>
</protein>
<reference evidence="1" key="1">
    <citation type="submission" date="2021-06" db="EMBL/GenBank/DDBJ databases">
        <title>44 bacteria genomes isolated from Dapeng, Shenzhen.</title>
        <authorList>
            <person name="Zheng W."/>
            <person name="Yu S."/>
            <person name="Huang Y."/>
        </authorList>
    </citation>
    <scope>NUCLEOTIDE SEQUENCE</scope>
    <source>
        <strain evidence="1">DP5N28-2</strain>
    </source>
</reference>
<accession>A0A953HQP1</accession>
<keyword evidence="2" id="KW-1185">Reference proteome</keyword>
<dbReference type="PROSITE" id="PS51257">
    <property type="entry name" value="PROKAR_LIPOPROTEIN"/>
    <property type="match status" value="1"/>
</dbReference>
<dbReference type="Pfam" id="PF17170">
    <property type="entry name" value="DUF5128"/>
    <property type="match status" value="1"/>
</dbReference>
<sequence>MNINYKDIVVIVMTAISISGCKNSPEVLDTFLNVPEYQIDLEFEPTGENNEIKVSLDHIFKEDDIEYISLKPTAEGDGLLRMPVAFYSIGQNWLVYDPRNKKSSALFFDKDGNFFKYIGAKGNGPGEYIATSLCKINREQKRIELVDGGTNKILFFDFNGQFIKSIPLPLLFSDFIRDPYEEGYYLYTLDNFNTGYMKDYGLENDYVLTKTDSTFRPQFGIEEIISHSDVIPYRNNGNKLFHYENEIGFINNYSNDLYLIKHNKIESLISFNIEGINFQPKDYIKNADGNRFLATLEKGYSFVGDLSISENKLLEYIMVSSPDPNRRYDPVFLYYDLDNKNYTFYSALEDSSDTYTIGEFYLHPLSSSYDAFAMIQPKDIEEMEGSSSPVRQKIEAMLKENRNNPIIARLKFK</sequence>
<dbReference type="InterPro" id="IPR011042">
    <property type="entry name" value="6-blade_b-propeller_TolB-like"/>
</dbReference>
<organism evidence="1 2">
    <name type="scientific">Membranihabitans marinus</name>
    <dbReference type="NCBI Taxonomy" id="1227546"/>
    <lineage>
        <taxon>Bacteria</taxon>
        <taxon>Pseudomonadati</taxon>
        <taxon>Bacteroidota</taxon>
        <taxon>Saprospiria</taxon>
        <taxon>Saprospirales</taxon>
        <taxon>Saprospiraceae</taxon>
        <taxon>Membranihabitans</taxon>
    </lineage>
</organism>